<evidence type="ECO:0000256" key="4">
    <source>
        <dbReference type="SAM" id="Phobius"/>
    </source>
</evidence>
<dbReference type="InterPro" id="IPR018119">
    <property type="entry name" value="Strictosidine_synth_cons-reg"/>
</dbReference>
<keyword evidence="4" id="KW-1133">Transmembrane helix</keyword>
<keyword evidence="3" id="KW-0325">Glycoprotein</keyword>
<keyword evidence="6" id="KW-1185">Reference proteome</keyword>
<dbReference type="Pfam" id="PF03088">
    <property type="entry name" value="Str_synth"/>
    <property type="match status" value="1"/>
</dbReference>
<evidence type="ECO:0000256" key="3">
    <source>
        <dbReference type="ARBA" id="ARBA00023180"/>
    </source>
</evidence>
<name>A0A914E475_9BILA</name>
<protein>
    <submittedName>
        <fullName evidence="7">Strictosidine synthase conserved region domain-containing protein</fullName>
    </submittedName>
</protein>
<dbReference type="PANTHER" id="PTHR10426">
    <property type="entry name" value="STRICTOSIDINE SYNTHASE-RELATED"/>
    <property type="match status" value="1"/>
</dbReference>
<feature type="domain" description="Strictosidine synthase conserved region" evidence="5">
    <location>
        <begin position="185"/>
        <end position="271"/>
    </location>
</feature>
<organism evidence="6 7">
    <name type="scientific">Acrobeloides nanus</name>
    <dbReference type="NCBI Taxonomy" id="290746"/>
    <lineage>
        <taxon>Eukaryota</taxon>
        <taxon>Metazoa</taxon>
        <taxon>Ecdysozoa</taxon>
        <taxon>Nematoda</taxon>
        <taxon>Chromadorea</taxon>
        <taxon>Rhabditida</taxon>
        <taxon>Tylenchina</taxon>
        <taxon>Cephalobomorpha</taxon>
        <taxon>Cephaloboidea</taxon>
        <taxon>Cephalobidae</taxon>
        <taxon>Acrobeloides</taxon>
    </lineage>
</organism>
<comment type="similarity">
    <text evidence="1">Belongs to the strictosidine synthase family.</text>
</comment>
<feature type="transmembrane region" description="Helical" evidence="4">
    <location>
        <begin position="21"/>
        <end position="41"/>
    </location>
</feature>
<evidence type="ECO:0000256" key="1">
    <source>
        <dbReference type="ARBA" id="ARBA00009191"/>
    </source>
</evidence>
<keyword evidence="4" id="KW-0812">Transmembrane</keyword>
<dbReference type="WBParaSite" id="ACRNAN_scaffold541.g29260.t1">
    <property type="protein sequence ID" value="ACRNAN_scaffold541.g29260.t1"/>
    <property type="gene ID" value="ACRNAN_scaffold541.g29260"/>
</dbReference>
<dbReference type="AlphaFoldDB" id="A0A914E475"/>
<evidence type="ECO:0000313" key="6">
    <source>
        <dbReference type="Proteomes" id="UP000887540"/>
    </source>
</evidence>
<accession>A0A914E475</accession>
<evidence type="ECO:0000259" key="5">
    <source>
        <dbReference type="Pfam" id="PF03088"/>
    </source>
</evidence>
<keyword evidence="4" id="KW-0472">Membrane</keyword>
<dbReference type="SUPFAM" id="SSF63829">
    <property type="entry name" value="Calcium-dependent phosphotriesterase"/>
    <property type="match status" value="1"/>
</dbReference>
<evidence type="ECO:0000256" key="2">
    <source>
        <dbReference type="ARBA" id="ARBA00022553"/>
    </source>
</evidence>
<sequence>MADKEKLIKDRQQTKSPKSKLNKGVILTVGVLLAAVVTSLISPYEPAEYSLPPGPQFTGALAPNTKLQGAELLLKDQVKGPESLIVEDGTIYAAVEDGRILKVVDGKIVKEVILVKNKECQTPEFRMENTDKCGRPLGLRRLTKNLLICTDAYLGIITIDVEKDKVDVIIEGDALVEGTRMQFADDLDLLDENTIIFSDASTKYRSKTCPYNHIESQPTGRIIQLNLKTKEAKVLLDKIYFPNGVQLFPDKQSVLVAETERDRLIRYYLAGPKKGQHEIFFEKLPGSPDNIRLNSRGNFYVAMAFAKHPDKFQLWDFLGQYPSIRKLLLQLIPSSYLGEVHHAFIEKYGLVVEIDQTGKLVSSLHDPSGTVRFISQVLEDEKYIYVASFKQPFIARAKK</sequence>
<proteinExistence type="inferred from homology"/>
<dbReference type="Gene3D" id="2.120.10.30">
    <property type="entry name" value="TolB, C-terminal domain"/>
    <property type="match status" value="1"/>
</dbReference>
<dbReference type="PANTHER" id="PTHR10426:SF88">
    <property type="entry name" value="ADIPOCYTE PLASMA MEMBRANE-ASSOCIATED PROTEIN HEMOMUCIN-RELATED"/>
    <property type="match status" value="1"/>
</dbReference>
<dbReference type="GO" id="GO:0012505">
    <property type="term" value="C:endomembrane system"/>
    <property type="evidence" value="ECO:0007669"/>
    <property type="project" value="TreeGrafter"/>
</dbReference>
<dbReference type="GO" id="GO:0016787">
    <property type="term" value="F:hydrolase activity"/>
    <property type="evidence" value="ECO:0007669"/>
    <property type="project" value="TreeGrafter"/>
</dbReference>
<dbReference type="InterPro" id="IPR011042">
    <property type="entry name" value="6-blade_b-propeller_TolB-like"/>
</dbReference>
<evidence type="ECO:0000313" key="7">
    <source>
        <dbReference type="WBParaSite" id="ACRNAN_scaffold541.g29260.t1"/>
    </source>
</evidence>
<reference evidence="7" key="1">
    <citation type="submission" date="2022-11" db="UniProtKB">
        <authorList>
            <consortium name="WormBaseParasite"/>
        </authorList>
    </citation>
    <scope>IDENTIFICATION</scope>
</reference>
<keyword evidence="2" id="KW-0597">Phosphoprotein</keyword>
<dbReference type="Pfam" id="PF20067">
    <property type="entry name" value="SSL_N"/>
    <property type="match status" value="1"/>
</dbReference>
<dbReference type="Proteomes" id="UP000887540">
    <property type="component" value="Unplaced"/>
</dbReference>